<feature type="coiled-coil region" evidence="2">
    <location>
        <begin position="1623"/>
        <end position="1679"/>
    </location>
</feature>
<evidence type="ECO:0000256" key="3">
    <source>
        <dbReference type="SAM" id="MobiDB-lite"/>
    </source>
</evidence>
<feature type="region of interest" description="Disordered" evidence="3">
    <location>
        <begin position="1035"/>
        <end position="1068"/>
    </location>
</feature>
<dbReference type="InterPro" id="IPR029063">
    <property type="entry name" value="SAM-dependent_MTases_sf"/>
</dbReference>
<dbReference type="Gene3D" id="3.40.50.150">
    <property type="entry name" value="Vaccinia Virus protein VP39"/>
    <property type="match status" value="1"/>
</dbReference>
<dbReference type="InterPro" id="IPR007695">
    <property type="entry name" value="DNA_mismatch_repair_MutS-lik_N"/>
</dbReference>
<feature type="region of interest" description="Disordered" evidence="3">
    <location>
        <begin position="2366"/>
        <end position="2385"/>
    </location>
</feature>
<evidence type="ECO:0000313" key="5">
    <source>
        <dbReference type="EMBL" id="RRD92012.1"/>
    </source>
</evidence>
<dbReference type="Pfam" id="PF02384">
    <property type="entry name" value="N6_Mtase"/>
    <property type="match status" value="1"/>
</dbReference>
<dbReference type="GO" id="GO:0008170">
    <property type="term" value="F:N-methyltransferase activity"/>
    <property type="evidence" value="ECO:0007669"/>
    <property type="project" value="InterPro"/>
</dbReference>
<dbReference type="SUPFAM" id="SSF52540">
    <property type="entry name" value="P-loop containing nucleoside triphosphate hydrolases"/>
    <property type="match status" value="2"/>
</dbReference>
<proteinExistence type="inferred from homology"/>
<dbReference type="SUPFAM" id="SSF53335">
    <property type="entry name" value="S-adenosyl-L-methionine-dependent methyltransferases"/>
    <property type="match status" value="1"/>
</dbReference>
<dbReference type="Gene3D" id="3.40.1170.10">
    <property type="entry name" value="DNA repair protein MutS, domain I"/>
    <property type="match status" value="1"/>
</dbReference>
<dbReference type="InterPro" id="IPR027417">
    <property type="entry name" value="P-loop_NTPase"/>
</dbReference>
<evidence type="ECO:0000313" key="6">
    <source>
        <dbReference type="Proteomes" id="UP000279562"/>
    </source>
</evidence>
<feature type="coiled-coil region" evidence="2">
    <location>
        <begin position="2140"/>
        <end position="2167"/>
    </location>
</feature>
<dbReference type="GO" id="GO:0030983">
    <property type="term" value="F:mismatched DNA binding"/>
    <property type="evidence" value="ECO:0007669"/>
    <property type="project" value="InterPro"/>
</dbReference>
<feature type="region of interest" description="Disordered" evidence="3">
    <location>
        <begin position="393"/>
        <end position="434"/>
    </location>
</feature>
<dbReference type="Proteomes" id="UP000279562">
    <property type="component" value="Unassembled WGS sequence"/>
</dbReference>
<dbReference type="GO" id="GO:0006298">
    <property type="term" value="P:mismatch repair"/>
    <property type="evidence" value="ECO:0007669"/>
    <property type="project" value="InterPro"/>
</dbReference>
<keyword evidence="6" id="KW-1185">Reference proteome</keyword>
<name>A0A3P2A938_9BACE</name>
<evidence type="ECO:0000256" key="2">
    <source>
        <dbReference type="SAM" id="Coils"/>
    </source>
</evidence>
<feature type="region of interest" description="Disordered" evidence="3">
    <location>
        <begin position="709"/>
        <end position="755"/>
    </location>
</feature>
<feature type="compositionally biased region" description="Basic and acidic residues" evidence="3">
    <location>
        <begin position="405"/>
        <end position="423"/>
    </location>
</feature>
<dbReference type="InterPro" id="IPR021341">
    <property type="entry name" value="DUF2958"/>
</dbReference>
<gene>
    <name evidence="5" type="ORF">EII33_05810</name>
</gene>
<dbReference type="Pfam" id="PF00271">
    <property type="entry name" value="Helicase_C"/>
    <property type="match status" value="1"/>
</dbReference>
<protein>
    <submittedName>
        <fullName evidence="5">DUF2958 domain-containing protein</fullName>
    </submittedName>
</protein>
<dbReference type="PROSITE" id="PS51194">
    <property type="entry name" value="HELICASE_CTER"/>
    <property type="match status" value="1"/>
</dbReference>
<dbReference type="Gene3D" id="3.40.50.300">
    <property type="entry name" value="P-loop containing nucleotide triphosphate hydrolases"/>
    <property type="match status" value="2"/>
</dbReference>
<feature type="compositionally biased region" description="Polar residues" evidence="3">
    <location>
        <begin position="1049"/>
        <end position="1062"/>
    </location>
</feature>
<dbReference type="InterPro" id="IPR001650">
    <property type="entry name" value="Helicase_C-like"/>
</dbReference>
<evidence type="ECO:0000259" key="4">
    <source>
        <dbReference type="PROSITE" id="PS51194"/>
    </source>
</evidence>
<dbReference type="InterPro" id="IPR003356">
    <property type="entry name" value="DNA_methylase_A-5"/>
</dbReference>
<dbReference type="EMBL" id="RQYF01000017">
    <property type="protein sequence ID" value="RRD92012.1"/>
    <property type="molecule type" value="Genomic_DNA"/>
</dbReference>
<dbReference type="InterPro" id="IPR016151">
    <property type="entry name" value="DNA_mismatch_repair_MutS_N"/>
</dbReference>
<feature type="domain" description="Helicase C-terminal" evidence="4">
    <location>
        <begin position="1919"/>
        <end position="2098"/>
    </location>
</feature>
<dbReference type="PANTHER" id="PTHR41313">
    <property type="entry name" value="ADENINE-SPECIFIC METHYLTRANSFERASE"/>
    <property type="match status" value="1"/>
</dbReference>
<dbReference type="GO" id="GO:0005524">
    <property type="term" value="F:ATP binding"/>
    <property type="evidence" value="ECO:0007669"/>
    <property type="project" value="InterPro"/>
</dbReference>
<sequence length="2397" mass="272454">MAYHKKETLRGNIEAIRTLLAVEKEHRLPTPVEREVLSRYNGFGGLACILKPVDTLADRTRWVKSELELFPMVQELKQLIFGESASEREARGLWDSLKSSVLTSFYTDERIVRAIASALRDHRIPVGKLLDPSADMGVFSRILAGEHTEVTALEKDKATGRILRLLSADNPQQTVRIIGFEEIEERQMGAYDLVASNIPFGNFVVYDRSYAKGKDPVKNESTRAVHNYFFVKGLDVLKEGGLLAFITSRGLSDSPKNESIRRYLMENSRLISALRLPDGMFSENAGTQAGSDLIVLQKQIGKGIRTESEKSFTQSATVSYQGETFTENPLFAGENAENVLATRRFPGTDAYGKPAMVYTHDGGIDGISKELGEKLSADIRQHLDRKFYLTGAETVQPATAPENETPDRTTAESIRLEIDRPDRATTQQETQPVEEAGRLSLPELPAHLATAHRLITNEWLLDELARTQFATPREDLRYVQEGDMMHIRFLGTETLAVYTEGPYKREDGKVWAVIHADPDGENRGLITVPHTDITAIYPVQMSLRVMQINQAVKRPTDASSERILAEAEKRGYIRRPSAMQAEWIESGLIRAIRELEGLSKQEWNERNLPAAEYRLLYPEPDSEPSPMEELKQTQEKILSKQQDKTILILMRNGDRYETIGATARRLSDTCGLRLSDRSGESYCSFHNQQLDQYLPVLVRAGHRVAIADRLENKQEEKQRVSSPEQKEPDHPEEKTKKNGALSDTEDEQERKAGREEARQAYDLMPKSLAGQLPKLYATEKSLVGDKIACARYFHPMSAYTAYLLEYDPKERVGFGLVTMGYGWELGYMSLDEMKEVKVMGLGIERDLHFTPKALHLVEELKEYIGERYTHTEEQVIVHRTDKAEAKALSGTYPAEEETDISPEDIRITKHRLTFDRDGIHAQTLDPVSGEAIGDRQPILPAPASEPAEKMSEAVEEQAPDGVPVMTLFRQYDTPNRPVRGEIRTDVESPREMNGRAVYFDEEHHPVESVDLDVPSLFPIGAIETWNLEVERFNEVERERKPTPVKPRTQRPSSRKQQQTSGQPDLFSGLWDTPALTEQFRQPPAPPSFDTAPRPYLSVIGEHLRDGSIVRQGKQIGYLSQVSEGNPLFHPVDLPSAQIGRLALYIDLRDTYHRLYDYETTREIEDKETRNRLNTLYDRFVGAYGHLNARKNAELLRMDTGSSDIFFLERSRDGQYIKADIFDHPTAFSQTALRTAETPLEALSASLNKYGEVRLAYMASLLPEQEEDEIVAALEGRIYYHPIERGYQIADRFISGNVIEKAEEIEQWVLQHGENEAVKKSLSALKAAIPTPIPFADLDFNFGERWIPSGIYARFASELFETEVHIGYSAPADEYTVKAPTKNPKISHTYAVKGEFKTYDGINLMKHALHNTIPDISKSKTVLDKETGKEKQIKVRDGDAIQQANTKIEEMREQFSAWLVRQPDTFKEKLADRYNRLFNCFVRPQYDGSHQTFPGLDVKALGFDDLYKSQKDAVWMLKMNGGGICDHEVGAGKTMIMCTAAYEMKRLGLANKPMIIGLKANVYDIAATFSKAYPNARILYPGKNDFTVRNRARIFSDIRNNDWDCIILTHEQFGAIPQSLEIQEGIFQKELDSVEENLEVLRQQGREISGRMLKGLEIRKKNLEAKLTRIADDIAERKDDTIDFKRMGIDHLFVDESHKFKNLTFTTRHDRIAGLGNSEGSQRALNLLFAIRTIQERTGKDLGATFLSGTTISNSLTELYLLFKYLRPQALEKQGIGTFDAWAAVFARKSTDYEFSVTNEIIQKERFRTFIKVPELGAFYAEICDFRTAKDIGIDRPEKHEILHHIPPTPEQEAFIQKLMEFARTGNAELLGREKLSEREEKAKMLIATDYARKMSLDMRMISPSYEDHIDNKASHCARLIHDYYRKYEREKGTQFVFSDLGTYKPDEWNVYSEIKRKLTDDYGIPASEIRFIQECKTEAAKKAMIAGMNAGSIRVLFGSTEMLGTGVNAQQRAVAVHHLDTPWVPSALEQRDGRAIRKGNEVAKFHAGNKVDVIIYAVEKSLDSYKFNLLHNKQLFINQLKTNSLGSRSIDEGGMDEATGMNFSEYVAVLSGNTDLLEKARMDKKVMAMESERKNFLYERDTARSQLAKLQGAVEFHEKKIAEAGRDRTVFEERVKKNEDGTYQNPIRIDGVEDGRDIKTIARRLKEYEEKARTGGEHMPIGELYGFQLSVKSEASMKESFDFVDNRFFVKGCGSIYYTYNNGHLAEDPKLACMNFLNALEKIPRVVESHRKELAATQAKIPTFETMVSAVWKKEEELQELKRQAAELDRKIALSLKKEDNSEVKPEETVAPDATIAVDVPLREELKRERSSERNHTDWKEIREDEKVKPCINPGRW</sequence>
<keyword evidence="2" id="KW-0175">Coiled coil</keyword>
<feature type="compositionally biased region" description="Basic and acidic residues" evidence="3">
    <location>
        <begin position="709"/>
        <end position="736"/>
    </location>
</feature>
<comment type="similarity">
    <text evidence="1">Belongs to the N(4)/N(6)-methyltransferase family.</text>
</comment>
<dbReference type="RefSeq" id="WP_125238900.1">
    <property type="nucleotide sequence ID" value="NZ_RQYF01000017.1"/>
</dbReference>
<dbReference type="PANTHER" id="PTHR41313:SF1">
    <property type="entry name" value="DNA METHYLASE ADENINE-SPECIFIC DOMAIN-CONTAINING PROTEIN"/>
    <property type="match status" value="1"/>
</dbReference>
<dbReference type="Pfam" id="PF01624">
    <property type="entry name" value="MutS_I"/>
    <property type="match status" value="1"/>
</dbReference>
<dbReference type="SUPFAM" id="SSF55271">
    <property type="entry name" value="DNA repair protein MutS, domain I"/>
    <property type="match status" value="1"/>
</dbReference>
<organism evidence="5 6">
    <name type="scientific">Prevotella heparinolytica</name>
    <dbReference type="NCBI Taxonomy" id="28113"/>
    <lineage>
        <taxon>Bacteria</taxon>
        <taxon>Pseudomonadati</taxon>
        <taxon>Bacteroidota</taxon>
        <taxon>Bacteroidia</taxon>
        <taxon>Bacteroidales</taxon>
        <taxon>Bacteroidaceae</taxon>
        <taxon>Bacteroides</taxon>
    </lineage>
</organism>
<reference evidence="5 6" key="1">
    <citation type="submission" date="2018-11" db="EMBL/GenBank/DDBJ databases">
        <title>Genomes From Bacteria Associated with the Canine Oral Cavity: a Test Case for Automated Genome-Based Taxonomic Assignment.</title>
        <authorList>
            <person name="Coil D.A."/>
            <person name="Jospin G."/>
            <person name="Darling A.E."/>
            <person name="Wallis C."/>
            <person name="Davis I.J."/>
            <person name="Harris S."/>
            <person name="Eisen J.A."/>
            <person name="Holcombe L.J."/>
            <person name="O'Flynn C."/>
        </authorList>
    </citation>
    <scope>NUCLEOTIDE SEQUENCE [LARGE SCALE GENOMIC DNA]</scope>
    <source>
        <strain evidence="5 6">OH1047_COT-310</strain>
    </source>
</reference>
<accession>A0A3P2A938</accession>
<evidence type="ECO:0000256" key="1">
    <source>
        <dbReference type="ARBA" id="ARBA00006594"/>
    </source>
</evidence>
<dbReference type="Pfam" id="PF11171">
    <property type="entry name" value="DUF2958"/>
    <property type="match status" value="1"/>
</dbReference>
<comment type="caution">
    <text evidence="5">The sequence shown here is derived from an EMBL/GenBank/DDBJ whole genome shotgun (WGS) entry which is preliminary data.</text>
</comment>
<dbReference type="InterPro" id="IPR052933">
    <property type="entry name" value="DNA_Protect_Modify"/>
</dbReference>
<feature type="coiled-coil region" evidence="2">
    <location>
        <begin position="2311"/>
        <end position="2338"/>
    </location>
</feature>